<name>A0A1H6L1A9_MYCRU</name>
<dbReference type="OrthoDB" id="4578563at2"/>
<proteinExistence type="predicted"/>
<accession>A0A1H6L1A9</accession>
<dbReference type="Proteomes" id="UP000182915">
    <property type="component" value="Chromosome I"/>
</dbReference>
<dbReference type="RefSeq" id="WP_083408659.1">
    <property type="nucleotide sequence ID" value="NZ_LT629971.1"/>
</dbReference>
<sequence length="145" mass="15847">MALNKALSAAVIVGALGLGGLGPIGAVASAAPAVPAPQKPGHNDFCPPWCNGPQGPKGPKHDRGHDRHDDKGPWWASNRHDWWDDRQGPPPWGWGPPPPYHWAGGPPRPFKYWGYDVNPVWDDGFRQWGIWLFGLWIPIFGIGVA</sequence>
<protein>
    <submittedName>
        <fullName evidence="2">Uncharacterized protein</fullName>
    </submittedName>
</protein>
<evidence type="ECO:0000256" key="1">
    <source>
        <dbReference type="SAM" id="MobiDB-lite"/>
    </source>
</evidence>
<evidence type="ECO:0000313" key="3">
    <source>
        <dbReference type="Proteomes" id="UP000182915"/>
    </source>
</evidence>
<gene>
    <name evidence="2" type="ORF">SAMN04489835_4032</name>
</gene>
<keyword evidence="3" id="KW-1185">Reference proteome</keyword>
<reference evidence="3" key="1">
    <citation type="submission" date="2016-10" db="EMBL/GenBank/DDBJ databases">
        <authorList>
            <person name="Varghese N."/>
            <person name="Submissions S."/>
        </authorList>
    </citation>
    <scope>NUCLEOTIDE SEQUENCE [LARGE SCALE GENOMIC DNA]</scope>
    <source>
        <strain evidence="3">DSM 45405</strain>
    </source>
</reference>
<feature type="region of interest" description="Disordered" evidence="1">
    <location>
        <begin position="45"/>
        <end position="82"/>
    </location>
</feature>
<dbReference type="EMBL" id="LT629971">
    <property type="protein sequence ID" value="SEH77906.1"/>
    <property type="molecule type" value="Genomic_DNA"/>
</dbReference>
<evidence type="ECO:0000313" key="2">
    <source>
        <dbReference type="EMBL" id="SEH77906.1"/>
    </source>
</evidence>
<dbReference type="AlphaFoldDB" id="A0A1H6L1A9"/>
<feature type="compositionally biased region" description="Basic and acidic residues" evidence="1">
    <location>
        <begin position="59"/>
        <end position="82"/>
    </location>
</feature>
<organism evidence="2 3">
    <name type="scientific">Mycolicibacterium rutilum</name>
    <name type="common">Mycobacterium rutilum</name>
    <dbReference type="NCBI Taxonomy" id="370526"/>
    <lineage>
        <taxon>Bacteria</taxon>
        <taxon>Bacillati</taxon>
        <taxon>Actinomycetota</taxon>
        <taxon>Actinomycetes</taxon>
        <taxon>Mycobacteriales</taxon>
        <taxon>Mycobacteriaceae</taxon>
        <taxon>Mycolicibacterium</taxon>
    </lineage>
</organism>